<evidence type="ECO:0000313" key="2">
    <source>
        <dbReference type="EMBL" id="EGA66486.1"/>
    </source>
</evidence>
<proteinExistence type="predicted"/>
<dbReference type="AlphaFoldDB" id="E8LRY9"/>
<sequence length="167" mass="19308">MKFFWVALLLLTSFYSSAKSTCSEPFIDIKSDFLVKELFSVDKDSKEPTVRQFIIYDTGGMAIIEQKTCLMTNVQIDYYFNGRNYIDKVNNFLNIFDQIKNKHNLKVNNDIAVSLVELLKSGLFLRDSIVITSPTESVEYDFSLDTYDLYEGLYTNRLSFYMNIGGL</sequence>
<keyword evidence="3" id="KW-1185">Reference proteome</keyword>
<protein>
    <submittedName>
        <fullName evidence="2">Uncharacterized protein</fullName>
    </submittedName>
</protein>
<dbReference type="OrthoDB" id="9831112at2"/>
<feature type="signal peptide" evidence="1">
    <location>
        <begin position="1"/>
        <end position="18"/>
    </location>
</feature>
<gene>
    <name evidence="2" type="ORF">VIBR0546_10839</name>
</gene>
<reference evidence="2 3" key="1">
    <citation type="journal article" date="2012" name="Int. J. Syst. Evol. Microbiol.">
        <title>Vibrio caribbeanicus sp. nov., isolated from the marine sponge Scleritoderma cyanea.</title>
        <authorList>
            <person name="Hoffmann M."/>
            <person name="Monday S.R."/>
            <person name="Allard M.W."/>
            <person name="Strain E.A."/>
            <person name="Whittaker P."/>
            <person name="Naum M."/>
            <person name="McCarthy P.J."/>
            <person name="Lopez J.V."/>
            <person name="Fischer M."/>
            <person name="Brown E.W."/>
        </authorList>
    </citation>
    <scope>NUCLEOTIDE SEQUENCE [LARGE SCALE GENOMIC DNA]</scope>
    <source>
        <strain evidence="2 3">LMG 20546</strain>
    </source>
</reference>
<name>E8LRY9_9VIBR</name>
<dbReference type="STRING" id="945543.VIBR0546_10839"/>
<dbReference type="RefSeq" id="WP_006878576.1">
    <property type="nucleotide sequence ID" value="NZ_AEVS01000040.1"/>
</dbReference>
<organism evidence="2 3">
    <name type="scientific">Vibrio brasiliensis LMG 20546</name>
    <dbReference type="NCBI Taxonomy" id="945543"/>
    <lineage>
        <taxon>Bacteria</taxon>
        <taxon>Pseudomonadati</taxon>
        <taxon>Pseudomonadota</taxon>
        <taxon>Gammaproteobacteria</taxon>
        <taxon>Vibrionales</taxon>
        <taxon>Vibrionaceae</taxon>
        <taxon>Vibrio</taxon>
        <taxon>Vibrio oreintalis group</taxon>
    </lineage>
</organism>
<dbReference type="Proteomes" id="UP000004371">
    <property type="component" value="Unassembled WGS sequence"/>
</dbReference>
<feature type="chain" id="PRO_5003227299" evidence="1">
    <location>
        <begin position="19"/>
        <end position="167"/>
    </location>
</feature>
<accession>E8LRY9</accession>
<evidence type="ECO:0000313" key="3">
    <source>
        <dbReference type="Proteomes" id="UP000004371"/>
    </source>
</evidence>
<evidence type="ECO:0000256" key="1">
    <source>
        <dbReference type="SAM" id="SignalP"/>
    </source>
</evidence>
<comment type="caution">
    <text evidence="2">The sequence shown here is derived from an EMBL/GenBank/DDBJ whole genome shotgun (WGS) entry which is preliminary data.</text>
</comment>
<dbReference type="EMBL" id="AEVS01000040">
    <property type="protein sequence ID" value="EGA66486.1"/>
    <property type="molecule type" value="Genomic_DNA"/>
</dbReference>
<keyword evidence="1" id="KW-0732">Signal</keyword>